<dbReference type="GO" id="GO:0004129">
    <property type="term" value="F:cytochrome-c oxidase activity"/>
    <property type="evidence" value="ECO:0007669"/>
    <property type="project" value="InterPro"/>
</dbReference>
<keyword evidence="4" id="KW-1133">Transmembrane helix</keyword>
<evidence type="ECO:0000256" key="2">
    <source>
        <dbReference type="ARBA" id="ARBA00022723"/>
    </source>
</evidence>
<comment type="caution">
    <text evidence="6">The sequence shown here is derived from an EMBL/GenBank/DDBJ whole genome shotgun (WGS) entry which is preliminary data.</text>
</comment>
<proteinExistence type="predicted"/>
<evidence type="ECO:0000313" key="6">
    <source>
        <dbReference type="EMBL" id="OIR03121.1"/>
    </source>
</evidence>
<dbReference type="EMBL" id="MLJW01000069">
    <property type="protein sequence ID" value="OIR03121.1"/>
    <property type="molecule type" value="Genomic_DNA"/>
</dbReference>
<name>A0A1J5S3W5_9ZZZZ</name>
<dbReference type="SUPFAM" id="SSF49503">
    <property type="entry name" value="Cupredoxins"/>
    <property type="match status" value="1"/>
</dbReference>
<dbReference type="InterPro" id="IPR051403">
    <property type="entry name" value="NosZ/Cyto_c_oxidase_sub2"/>
</dbReference>
<keyword evidence="4" id="KW-0472">Membrane</keyword>
<dbReference type="AlphaFoldDB" id="A0A1J5S3W5"/>
<dbReference type="InterPro" id="IPR002429">
    <property type="entry name" value="CcO_II-like_C"/>
</dbReference>
<dbReference type="GO" id="GO:0016491">
    <property type="term" value="F:oxidoreductase activity"/>
    <property type="evidence" value="ECO:0007669"/>
    <property type="project" value="UniProtKB-KW"/>
</dbReference>
<keyword evidence="3" id="KW-0186">Copper</keyword>
<dbReference type="EC" id="1.9.3.1" evidence="6"/>
<evidence type="ECO:0000256" key="3">
    <source>
        <dbReference type="ARBA" id="ARBA00023008"/>
    </source>
</evidence>
<feature type="domain" description="Cytochrome oxidase subunit II copper A binding" evidence="5">
    <location>
        <begin position="81"/>
        <end position="178"/>
    </location>
</feature>
<dbReference type="PANTHER" id="PTHR42838">
    <property type="entry name" value="CYTOCHROME C OXIDASE SUBUNIT II"/>
    <property type="match status" value="1"/>
</dbReference>
<dbReference type="InterPro" id="IPR001505">
    <property type="entry name" value="Copper_CuA"/>
</dbReference>
<dbReference type="CDD" id="cd13916">
    <property type="entry name" value="CuRO_HCO_II_like_1"/>
    <property type="match status" value="1"/>
</dbReference>
<dbReference type="Pfam" id="PF00116">
    <property type="entry name" value="COX2"/>
    <property type="match status" value="1"/>
</dbReference>
<dbReference type="PANTHER" id="PTHR42838:SF2">
    <property type="entry name" value="NITROUS-OXIDE REDUCTASE"/>
    <property type="match status" value="1"/>
</dbReference>
<evidence type="ECO:0000256" key="1">
    <source>
        <dbReference type="ARBA" id="ARBA00004196"/>
    </source>
</evidence>
<gene>
    <name evidence="6" type="primary">cbaB_1</name>
    <name evidence="6" type="ORF">GALL_148990</name>
</gene>
<protein>
    <submittedName>
        <fullName evidence="6">Cytochrome c oxidase subunit 2</fullName>
        <ecNumber evidence="6">1.9.3.1</ecNumber>
    </submittedName>
</protein>
<sequence length="178" mass="20212">MSTQEIAWRVSLVLMTLVVFGFAFVAINSGTREEDYAPLQKRAYRVRTRLFWTLVSVFGPVMIYTLVGLPYDASRAGSVAGTVQVVEVKGYQWRWELSRDHVAKDQPVEFRVTSADVNHGFGIYGPDMHLVAETQAMPGYTNVVRYTFREEGTYRILCLEYCGVAHHNMMTEFKVGAL</sequence>
<keyword evidence="6" id="KW-0560">Oxidoreductase</keyword>
<dbReference type="Gene3D" id="2.60.40.420">
    <property type="entry name" value="Cupredoxins - blue copper proteins"/>
    <property type="match status" value="1"/>
</dbReference>
<feature type="transmembrane region" description="Helical" evidence="4">
    <location>
        <begin position="6"/>
        <end position="29"/>
    </location>
</feature>
<dbReference type="PROSITE" id="PS00078">
    <property type="entry name" value="COX2"/>
    <property type="match status" value="1"/>
</dbReference>
<keyword evidence="2" id="KW-0479">Metal-binding</keyword>
<dbReference type="GO" id="GO:0030313">
    <property type="term" value="C:cell envelope"/>
    <property type="evidence" value="ECO:0007669"/>
    <property type="project" value="UniProtKB-SubCell"/>
</dbReference>
<accession>A0A1J5S3W5</accession>
<dbReference type="InterPro" id="IPR008972">
    <property type="entry name" value="Cupredoxin"/>
</dbReference>
<keyword evidence="4" id="KW-0812">Transmembrane</keyword>
<dbReference type="PROSITE" id="PS50857">
    <property type="entry name" value="COX2_CUA"/>
    <property type="match status" value="1"/>
</dbReference>
<dbReference type="GO" id="GO:0016020">
    <property type="term" value="C:membrane"/>
    <property type="evidence" value="ECO:0007669"/>
    <property type="project" value="InterPro"/>
</dbReference>
<feature type="transmembrane region" description="Helical" evidence="4">
    <location>
        <begin position="50"/>
        <end position="71"/>
    </location>
</feature>
<dbReference type="GO" id="GO:0005507">
    <property type="term" value="F:copper ion binding"/>
    <property type="evidence" value="ECO:0007669"/>
    <property type="project" value="InterPro"/>
</dbReference>
<organism evidence="6">
    <name type="scientific">mine drainage metagenome</name>
    <dbReference type="NCBI Taxonomy" id="410659"/>
    <lineage>
        <taxon>unclassified sequences</taxon>
        <taxon>metagenomes</taxon>
        <taxon>ecological metagenomes</taxon>
    </lineage>
</organism>
<comment type="subcellular location">
    <subcellularLocation>
        <location evidence="1">Cell envelope</location>
    </subcellularLocation>
</comment>
<evidence type="ECO:0000259" key="5">
    <source>
        <dbReference type="PROSITE" id="PS50857"/>
    </source>
</evidence>
<reference evidence="6" key="1">
    <citation type="submission" date="2016-10" db="EMBL/GenBank/DDBJ databases">
        <title>Sequence of Gallionella enrichment culture.</title>
        <authorList>
            <person name="Poehlein A."/>
            <person name="Muehling M."/>
            <person name="Daniel R."/>
        </authorList>
    </citation>
    <scope>NUCLEOTIDE SEQUENCE</scope>
</reference>
<evidence type="ECO:0000256" key="4">
    <source>
        <dbReference type="SAM" id="Phobius"/>
    </source>
</evidence>